<evidence type="ECO:0000259" key="2">
    <source>
        <dbReference type="PROSITE" id="PS50110"/>
    </source>
</evidence>
<dbReference type="PANTHER" id="PTHR37299">
    <property type="entry name" value="TRANSCRIPTIONAL REGULATOR-RELATED"/>
    <property type="match status" value="1"/>
</dbReference>
<dbReference type="Proteomes" id="UP000475249">
    <property type="component" value="Unassembled WGS sequence"/>
</dbReference>
<dbReference type="Pfam" id="PF04397">
    <property type="entry name" value="LytTR"/>
    <property type="match status" value="1"/>
</dbReference>
<accession>A0A6L9EBL3</accession>
<dbReference type="EMBL" id="WXYO01000003">
    <property type="protein sequence ID" value="NAS11961.1"/>
    <property type="molecule type" value="Genomic_DNA"/>
</dbReference>
<organism evidence="4 5">
    <name type="scientific">Poritiphilus flavus</name>
    <dbReference type="NCBI Taxonomy" id="2697053"/>
    <lineage>
        <taxon>Bacteria</taxon>
        <taxon>Pseudomonadati</taxon>
        <taxon>Bacteroidota</taxon>
        <taxon>Flavobacteriia</taxon>
        <taxon>Flavobacteriales</taxon>
        <taxon>Flavobacteriaceae</taxon>
        <taxon>Poritiphilus</taxon>
    </lineage>
</organism>
<evidence type="ECO:0000313" key="5">
    <source>
        <dbReference type="Proteomes" id="UP000475249"/>
    </source>
</evidence>
<dbReference type="CDD" id="cd17534">
    <property type="entry name" value="REC_DC-like"/>
    <property type="match status" value="1"/>
</dbReference>
<feature type="domain" description="HTH LytTR-type" evidence="3">
    <location>
        <begin position="146"/>
        <end position="244"/>
    </location>
</feature>
<dbReference type="GO" id="GO:0003677">
    <property type="term" value="F:DNA binding"/>
    <property type="evidence" value="ECO:0007669"/>
    <property type="project" value="InterPro"/>
</dbReference>
<dbReference type="RefSeq" id="WP_161434995.1">
    <property type="nucleotide sequence ID" value="NZ_WXYO01000003.1"/>
</dbReference>
<dbReference type="Gene3D" id="3.40.50.2300">
    <property type="match status" value="1"/>
</dbReference>
<dbReference type="AlphaFoldDB" id="A0A6L9EBL3"/>
<dbReference type="PROSITE" id="PS50110">
    <property type="entry name" value="RESPONSE_REGULATORY"/>
    <property type="match status" value="1"/>
</dbReference>
<dbReference type="InterPro" id="IPR011006">
    <property type="entry name" value="CheY-like_superfamily"/>
</dbReference>
<proteinExistence type="predicted"/>
<sequence length="245" mass="28138">MEEAIKILIVEDEMLIGAKISLQLSNLGYEVTGIVARGKEAIQHIAHERPDMVLLDINLKGDVDGIETAHVIKKEYDIPIIFLTANSDEEHFERAKATQPEAFISKPFKKLDLERAVALISNKLRASNDTLGNRETHRATVLDDSIFVRQRDELVKVYLQDILFVEADRNYCKINTRGKAYTIVMTLKEMDEKLTHQNFIRIHRSYVVNLSHIEKVGNTHLTIEKKILPVSKSYKEDLLKRLQTF</sequence>
<gene>
    <name evidence="4" type="ORF">GTQ38_08115</name>
</gene>
<dbReference type="SMART" id="SM00850">
    <property type="entry name" value="LytTR"/>
    <property type="match status" value="1"/>
</dbReference>
<dbReference type="InterPro" id="IPR001789">
    <property type="entry name" value="Sig_transdc_resp-reg_receiver"/>
</dbReference>
<reference evidence="4 5" key="1">
    <citation type="submission" date="2020-01" db="EMBL/GenBank/DDBJ databases">
        <title>Bacteria diversity of Porities sp.</title>
        <authorList>
            <person name="Wang G."/>
        </authorList>
    </citation>
    <scope>NUCLEOTIDE SEQUENCE [LARGE SCALE GENOMIC DNA]</scope>
    <source>
        <strain evidence="4 5">R33</strain>
    </source>
</reference>
<dbReference type="InterPro" id="IPR007492">
    <property type="entry name" value="LytTR_DNA-bd_dom"/>
</dbReference>
<protein>
    <submittedName>
        <fullName evidence="4">Response regulator</fullName>
    </submittedName>
</protein>
<feature type="domain" description="Response regulatory" evidence="2">
    <location>
        <begin position="6"/>
        <end position="121"/>
    </location>
</feature>
<dbReference type="InterPro" id="IPR046947">
    <property type="entry name" value="LytR-like"/>
</dbReference>
<evidence type="ECO:0000313" key="4">
    <source>
        <dbReference type="EMBL" id="NAS11961.1"/>
    </source>
</evidence>
<keyword evidence="5" id="KW-1185">Reference proteome</keyword>
<dbReference type="Pfam" id="PF00072">
    <property type="entry name" value="Response_reg"/>
    <property type="match status" value="1"/>
</dbReference>
<dbReference type="SUPFAM" id="SSF52172">
    <property type="entry name" value="CheY-like"/>
    <property type="match status" value="1"/>
</dbReference>
<dbReference type="PROSITE" id="PS50930">
    <property type="entry name" value="HTH_LYTTR"/>
    <property type="match status" value="1"/>
</dbReference>
<comment type="caution">
    <text evidence="4">The sequence shown here is derived from an EMBL/GenBank/DDBJ whole genome shotgun (WGS) entry which is preliminary data.</text>
</comment>
<name>A0A6L9EBL3_9FLAO</name>
<evidence type="ECO:0000259" key="3">
    <source>
        <dbReference type="PROSITE" id="PS50930"/>
    </source>
</evidence>
<feature type="modified residue" description="4-aspartylphosphate" evidence="1">
    <location>
        <position position="56"/>
    </location>
</feature>
<keyword evidence="1" id="KW-0597">Phosphoprotein</keyword>
<dbReference type="PANTHER" id="PTHR37299:SF1">
    <property type="entry name" value="STAGE 0 SPORULATION PROTEIN A HOMOLOG"/>
    <property type="match status" value="1"/>
</dbReference>
<evidence type="ECO:0000256" key="1">
    <source>
        <dbReference type="PROSITE-ProRule" id="PRU00169"/>
    </source>
</evidence>
<dbReference type="SMART" id="SM00448">
    <property type="entry name" value="REC"/>
    <property type="match status" value="1"/>
</dbReference>
<dbReference type="GO" id="GO:0000156">
    <property type="term" value="F:phosphorelay response regulator activity"/>
    <property type="evidence" value="ECO:0007669"/>
    <property type="project" value="InterPro"/>
</dbReference>
<dbReference type="Gene3D" id="2.40.50.1020">
    <property type="entry name" value="LytTr DNA-binding domain"/>
    <property type="match status" value="1"/>
</dbReference>